<accession>A0A2R6W677</accession>
<evidence type="ECO:0000313" key="2">
    <source>
        <dbReference type="Proteomes" id="UP000244005"/>
    </source>
</evidence>
<gene>
    <name evidence="1" type="ORF">MARPO_0143s0032</name>
</gene>
<sequence>MLIWDLACPGTIWRRNFTFHNRKDEMSQVLESVYSLTITTSFPPKFNESLISSELGARKESKGEESSHKVQIIGYICSESKDPSEVARTVYWCRMSAMMQKAGAHVLL</sequence>
<organism evidence="1 2">
    <name type="scientific">Marchantia polymorpha</name>
    <name type="common">Common liverwort</name>
    <name type="synonym">Marchantia aquatica</name>
    <dbReference type="NCBI Taxonomy" id="3197"/>
    <lineage>
        <taxon>Eukaryota</taxon>
        <taxon>Viridiplantae</taxon>
        <taxon>Streptophyta</taxon>
        <taxon>Embryophyta</taxon>
        <taxon>Marchantiophyta</taxon>
        <taxon>Marchantiopsida</taxon>
        <taxon>Marchantiidae</taxon>
        <taxon>Marchantiales</taxon>
        <taxon>Marchantiaceae</taxon>
        <taxon>Marchantia</taxon>
    </lineage>
</organism>
<evidence type="ECO:0000313" key="1">
    <source>
        <dbReference type="EMBL" id="PTQ29354.1"/>
    </source>
</evidence>
<keyword evidence="2" id="KW-1185">Reference proteome</keyword>
<reference evidence="2" key="1">
    <citation type="journal article" date="2017" name="Cell">
        <title>Insights into land plant evolution garnered from the Marchantia polymorpha genome.</title>
        <authorList>
            <person name="Bowman J.L."/>
            <person name="Kohchi T."/>
            <person name="Yamato K.T."/>
            <person name="Jenkins J."/>
            <person name="Shu S."/>
            <person name="Ishizaki K."/>
            <person name="Yamaoka S."/>
            <person name="Nishihama R."/>
            <person name="Nakamura Y."/>
            <person name="Berger F."/>
            <person name="Adam C."/>
            <person name="Aki S.S."/>
            <person name="Althoff F."/>
            <person name="Araki T."/>
            <person name="Arteaga-Vazquez M.A."/>
            <person name="Balasubrmanian S."/>
            <person name="Barry K."/>
            <person name="Bauer D."/>
            <person name="Boehm C.R."/>
            <person name="Briginshaw L."/>
            <person name="Caballero-Perez J."/>
            <person name="Catarino B."/>
            <person name="Chen F."/>
            <person name="Chiyoda S."/>
            <person name="Chovatia M."/>
            <person name="Davies K.M."/>
            <person name="Delmans M."/>
            <person name="Demura T."/>
            <person name="Dierschke T."/>
            <person name="Dolan L."/>
            <person name="Dorantes-Acosta A.E."/>
            <person name="Eklund D.M."/>
            <person name="Florent S.N."/>
            <person name="Flores-Sandoval E."/>
            <person name="Fujiyama A."/>
            <person name="Fukuzawa H."/>
            <person name="Galik B."/>
            <person name="Grimanelli D."/>
            <person name="Grimwood J."/>
            <person name="Grossniklaus U."/>
            <person name="Hamada T."/>
            <person name="Haseloff J."/>
            <person name="Hetherington A.J."/>
            <person name="Higo A."/>
            <person name="Hirakawa Y."/>
            <person name="Hundley H.N."/>
            <person name="Ikeda Y."/>
            <person name="Inoue K."/>
            <person name="Inoue S.I."/>
            <person name="Ishida S."/>
            <person name="Jia Q."/>
            <person name="Kakita M."/>
            <person name="Kanazawa T."/>
            <person name="Kawai Y."/>
            <person name="Kawashima T."/>
            <person name="Kennedy M."/>
            <person name="Kinose K."/>
            <person name="Kinoshita T."/>
            <person name="Kohara Y."/>
            <person name="Koide E."/>
            <person name="Komatsu K."/>
            <person name="Kopischke S."/>
            <person name="Kubo M."/>
            <person name="Kyozuka J."/>
            <person name="Lagercrantz U."/>
            <person name="Lin S.S."/>
            <person name="Lindquist E."/>
            <person name="Lipzen A.M."/>
            <person name="Lu C.W."/>
            <person name="De Luna E."/>
            <person name="Martienssen R.A."/>
            <person name="Minamino N."/>
            <person name="Mizutani M."/>
            <person name="Mizutani M."/>
            <person name="Mochizuki N."/>
            <person name="Monte I."/>
            <person name="Mosher R."/>
            <person name="Nagasaki H."/>
            <person name="Nakagami H."/>
            <person name="Naramoto S."/>
            <person name="Nishitani K."/>
            <person name="Ohtani M."/>
            <person name="Okamoto T."/>
            <person name="Okumura M."/>
            <person name="Phillips J."/>
            <person name="Pollak B."/>
            <person name="Reinders A."/>
            <person name="Rovekamp M."/>
            <person name="Sano R."/>
            <person name="Sawa S."/>
            <person name="Schmid M.W."/>
            <person name="Shirakawa M."/>
            <person name="Solano R."/>
            <person name="Spunde A."/>
            <person name="Suetsugu N."/>
            <person name="Sugano S."/>
            <person name="Sugiyama A."/>
            <person name="Sun R."/>
            <person name="Suzuki Y."/>
            <person name="Takenaka M."/>
            <person name="Takezawa D."/>
            <person name="Tomogane H."/>
            <person name="Tsuzuki M."/>
            <person name="Ueda T."/>
            <person name="Umeda M."/>
            <person name="Ward J.M."/>
            <person name="Watanabe Y."/>
            <person name="Yazaki K."/>
            <person name="Yokoyama R."/>
            <person name="Yoshitake Y."/>
            <person name="Yotsui I."/>
            <person name="Zachgo S."/>
            <person name="Schmutz J."/>
        </authorList>
    </citation>
    <scope>NUCLEOTIDE SEQUENCE [LARGE SCALE GENOMIC DNA]</scope>
    <source>
        <strain evidence="2">Tak-1</strain>
    </source>
</reference>
<dbReference type="EMBL" id="KZ772813">
    <property type="protein sequence ID" value="PTQ29354.1"/>
    <property type="molecule type" value="Genomic_DNA"/>
</dbReference>
<dbReference type="Proteomes" id="UP000244005">
    <property type="component" value="Unassembled WGS sequence"/>
</dbReference>
<protein>
    <submittedName>
        <fullName evidence="1">Uncharacterized protein</fullName>
    </submittedName>
</protein>
<proteinExistence type="predicted"/>
<dbReference type="AlphaFoldDB" id="A0A2R6W677"/>
<name>A0A2R6W677_MARPO</name>
<dbReference type="Gramene" id="Mp5g12030.1">
    <property type="protein sequence ID" value="Mp5g12030.1.cds1"/>
    <property type="gene ID" value="Mp5g12030"/>
</dbReference>